<dbReference type="OrthoDB" id="205571at2157"/>
<dbReference type="RefSeq" id="WP_120244352.1">
    <property type="nucleotide sequence ID" value="NZ_RAPO01000002.1"/>
</dbReference>
<keyword evidence="1" id="KW-0175">Coiled coil</keyword>
<dbReference type="AlphaFoldDB" id="A0A419WI47"/>
<sequence length="83" mass="9499">MRRKNRAGPSRPFRRSLSRELAALEAELEETKQHIDQLENTLRGVVRDANDISVGGPCSCGQSLLLIRQRVIYCPQCEYKRTI</sequence>
<dbReference type="EMBL" id="RAPO01000002">
    <property type="protein sequence ID" value="RKD95042.1"/>
    <property type="molecule type" value="Genomic_DNA"/>
</dbReference>
<organism evidence="2 3">
    <name type="scientific">Halopiger aswanensis</name>
    <dbReference type="NCBI Taxonomy" id="148449"/>
    <lineage>
        <taxon>Archaea</taxon>
        <taxon>Methanobacteriati</taxon>
        <taxon>Methanobacteriota</taxon>
        <taxon>Stenosarchaea group</taxon>
        <taxon>Halobacteria</taxon>
        <taxon>Halobacteriales</taxon>
        <taxon>Natrialbaceae</taxon>
        <taxon>Halopiger</taxon>
    </lineage>
</organism>
<dbReference type="Proteomes" id="UP000283805">
    <property type="component" value="Unassembled WGS sequence"/>
</dbReference>
<accession>A0A419WI47</accession>
<feature type="coiled-coil region" evidence="1">
    <location>
        <begin position="14"/>
        <end position="48"/>
    </location>
</feature>
<reference evidence="2 3" key="1">
    <citation type="submission" date="2018-09" db="EMBL/GenBank/DDBJ databases">
        <title>Genomic Encyclopedia of Archaeal and Bacterial Type Strains, Phase II (KMG-II): from individual species to whole genera.</title>
        <authorList>
            <person name="Goeker M."/>
        </authorList>
    </citation>
    <scope>NUCLEOTIDE SEQUENCE [LARGE SCALE GENOMIC DNA]</scope>
    <source>
        <strain evidence="2 3">DSM 13151</strain>
    </source>
</reference>
<comment type="caution">
    <text evidence="2">The sequence shown here is derived from an EMBL/GenBank/DDBJ whole genome shotgun (WGS) entry which is preliminary data.</text>
</comment>
<evidence type="ECO:0000313" key="3">
    <source>
        <dbReference type="Proteomes" id="UP000283805"/>
    </source>
</evidence>
<proteinExistence type="predicted"/>
<name>A0A419WI47_9EURY</name>
<gene>
    <name evidence="2" type="ORF">ATJ93_1892</name>
</gene>
<evidence type="ECO:0000256" key="1">
    <source>
        <dbReference type="SAM" id="Coils"/>
    </source>
</evidence>
<keyword evidence="3" id="KW-1185">Reference proteome</keyword>
<protein>
    <submittedName>
        <fullName evidence="2">Uncharacterized protein</fullName>
    </submittedName>
</protein>
<evidence type="ECO:0000313" key="2">
    <source>
        <dbReference type="EMBL" id="RKD95042.1"/>
    </source>
</evidence>